<protein>
    <submittedName>
        <fullName evidence="6">UTP--glucose-1-phosphate uridylyltransferase</fullName>
    </submittedName>
</protein>
<evidence type="ECO:0000313" key="7">
    <source>
        <dbReference type="Proteomes" id="UP000199602"/>
    </source>
</evidence>
<dbReference type="Gene3D" id="2.160.10.10">
    <property type="entry name" value="Hexapeptide repeat proteins"/>
    <property type="match status" value="1"/>
</dbReference>
<evidence type="ECO:0000256" key="2">
    <source>
        <dbReference type="ARBA" id="ARBA00022679"/>
    </source>
</evidence>
<accession>A0A1H0CKS1</accession>
<organism evidence="6 7">
    <name type="scientific">Desulfonauticus submarinus</name>
    <dbReference type="NCBI Taxonomy" id="206665"/>
    <lineage>
        <taxon>Bacteria</taxon>
        <taxon>Pseudomonadati</taxon>
        <taxon>Thermodesulfobacteriota</taxon>
        <taxon>Desulfovibrionia</taxon>
        <taxon>Desulfovibrionales</taxon>
        <taxon>Desulfonauticaceae</taxon>
        <taxon>Desulfonauticus</taxon>
    </lineage>
</organism>
<comment type="similarity">
    <text evidence="1">Belongs to the UDPGP type 1 family.</text>
</comment>
<dbReference type="GO" id="GO:0003983">
    <property type="term" value="F:UTP:glucose-1-phosphate uridylyltransferase activity"/>
    <property type="evidence" value="ECO:0007669"/>
    <property type="project" value="InterPro"/>
</dbReference>
<keyword evidence="2 6" id="KW-0808">Transferase</keyword>
<evidence type="ECO:0000256" key="5">
    <source>
        <dbReference type="PIRSR" id="PIRSR000806-2"/>
    </source>
</evidence>
<reference evidence="6 7" key="1">
    <citation type="submission" date="2016-10" db="EMBL/GenBank/DDBJ databases">
        <authorList>
            <person name="de Groot N.N."/>
        </authorList>
    </citation>
    <scope>NUCLEOTIDE SEQUENCE [LARGE SCALE GENOMIC DNA]</scope>
    <source>
        <strain evidence="6 7">DSM 15269</strain>
    </source>
</reference>
<name>A0A1H0CKS1_9BACT</name>
<evidence type="ECO:0000256" key="4">
    <source>
        <dbReference type="PIRSR" id="PIRSR000806-1"/>
    </source>
</evidence>
<keyword evidence="3 6" id="KW-0548">Nucleotidyltransferase</keyword>
<dbReference type="RefSeq" id="WP_092064218.1">
    <property type="nucleotide sequence ID" value="NZ_FNIN01000003.1"/>
</dbReference>
<dbReference type="AlphaFoldDB" id="A0A1H0CKS1"/>
<dbReference type="InterPro" id="IPR002618">
    <property type="entry name" value="UDPGP_fam"/>
</dbReference>
<dbReference type="SUPFAM" id="SSF53448">
    <property type="entry name" value="Nucleotide-diphospho-sugar transferases"/>
    <property type="match status" value="1"/>
</dbReference>
<dbReference type="EMBL" id="FNIN01000003">
    <property type="protein sequence ID" value="SDN58459.1"/>
    <property type="molecule type" value="Genomic_DNA"/>
</dbReference>
<feature type="binding site" evidence="5">
    <location>
        <position position="374"/>
    </location>
    <ligand>
        <name>UTP</name>
        <dbReference type="ChEBI" id="CHEBI:46398"/>
    </ligand>
</feature>
<dbReference type="Gene3D" id="3.90.550.10">
    <property type="entry name" value="Spore Coat Polysaccharide Biosynthesis Protein SpsA, Chain A"/>
    <property type="match status" value="1"/>
</dbReference>
<dbReference type="GO" id="GO:0006011">
    <property type="term" value="P:UDP-alpha-D-glucose metabolic process"/>
    <property type="evidence" value="ECO:0007669"/>
    <property type="project" value="InterPro"/>
</dbReference>
<evidence type="ECO:0000256" key="1">
    <source>
        <dbReference type="ARBA" id="ARBA00010401"/>
    </source>
</evidence>
<dbReference type="OrthoDB" id="9804758at2"/>
<dbReference type="PANTHER" id="PTHR43511">
    <property type="match status" value="1"/>
</dbReference>
<dbReference type="InterPro" id="IPR016267">
    <property type="entry name" value="UDPGP_trans"/>
</dbReference>
<feature type="binding site" evidence="5">
    <location>
        <position position="169"/>
    </location>
    <ligand>
        <name>UTP</name>
        <dbReference type="ChEBI" id="CHEBI:46398"/>
    </ligand>
</feature>
<sequence>MTSSIDCITNTDTELLSYFKPFALKMESQGIPPIVINLFKCYFSQLLFGSQGKLTKKEILPLKKDELKTLKQVSKYTSVGKKVLKKLVVFKLNGGLGTTMGLKKPKGLIPVKNNKNFLELSIEQIEILRSKHKQNIPLIFMNSFYTHEATMKFLEKNLNTEGIPSSFVQNKFPRIFKKDLSPAKWSNDPQLEWNPPGHGDFYTALFTTRLLDILLDKGYQYAFISNCDNLGAKLDLGILGYLAKEELSFIMEVTERTHVDKKGGHLCRLLKNYRLALRELAQCPSNELSEFQNIKLYSFFNTNSLWLDLKQIKKIFLRHKLMPLDLIINEKHIDSADSSSPLVYQLETAIGSAISAFDFAEAINVPRNRFSPVKTTSDLLLIRSNCYNLDQDKNITLRNTQDCLPKIILDPKFYKNLHDFEKRFPYPVKIQNCSQIEIYGNIFFGKNIIFKDKVKIINKTDKEIYIEDKTISSELIIEN</sequence>
<feature type="binding site" evidence="5">
    <location>
        <position position="197"/>
    </location>
    <ligand>
        <name>UTP</name>
        <dbReference type="ChEBI" id="CHEBI:46398"/>
    </ligand>
</feature>
<dbReference type="InterPro" id="IPR029044">
    <property type="entry name" value="Nucleotide-diphossugar_trans"/>
</dbReference>
<feature type="binding site" evidence="4">
    <location>
        <position position="198"/>
    </location>
    <ligand>
        <name>substrate</name>
    </ligand>
</feature>
<gene>
    <name evidence="6" type="ORF">SAMN04488516_10388</name>
</gene>
<dbReference type="Pfam" id="PF01704">
    <property type="entry name" value="UDPGP"/>
    <property type="match status" value="1"/>
</dbReference>
<dbReference type="STRING" id="206665.SAMN04488516_10388"/>
<dbReference type="PIRSF" id="PIRSF000806">
    <property type="entry name" value="UDPGP"/>
    <property type="match status" value="1"/>
</dbReference>
<keyword evidence="7" id="KW-1185">Reference proteome</keyword>
<dbReference type="Proteomes" id="UP000199602">
    <property type="component" value="Unassembled WGS sequence"/>
</dbReference>
<dbReference type="FunFam" id="3.90.550.10:FF:000002">
    <property type="entry name" value="UTP--glucose-1-phosphate uridylyltransferase"/>
    <property type="match status" value="1"/>
</dbReference>
<evidence type="ECO:0000256" key="3">
    <source>
        <dbReference type="ARBA" id="ARBA00022695"/>
    </source>
</evidence>
<proteinExistence type="inferred from homology"/>
<feature type="binding site" evidence="5">
    <location>
        <position position="228"/>
    </location>
    <ligand>
        <name>UTP</name>
        <dbReference type="ChEBI" id="CHEBI:46398"/>
    </ligand>
</feature>
<feature type="binding site" evidence="5">
    <location>
        <position position="106"/>
    </location>
    <ligand>
        <name>UTP</name>
        <dbReference type="ChEBI" id="CHEBI:46398"/>
    </ligand>
</feature>
<evidence type="ECO:0000313" key="6">
    <source>
        <dbReference type="EMBL" id="SDN58459.1"/>
    </source>
</evidence>